<dbReference type="PANTHER" id="PTHR33154:SF18">
    <property type="entry name" value="ARSENICAL RESISTANCE OPERON REPRESSOR"/>
    <property type="match status" value="1"/>
</dbReference>
<evidence type="ECO:0000259" key="4">
    <source>
        <dbReference type="PROSITE" id="PS50987"/>
    </source>
</evidence>
<dbReference type="SMART" id="SM00418">
    <property type="entry name" value="HTH_ARSR"/>
    <property type="match status" value="1"/>
</dbReference>
<dbReference type="GO" id="GO:0003700">
    <property type="term" value="F:DNA-binding transcription factor activity"/>
    <property type="evidence" value="ECO:0007669"/>
    <property type="project" value="InterPro"/>
</dbReference>
<dbReference type="Pfam" id="PF01022">
    <property type="entry name" value="HTH_5"/>
    <property type="match status" value="1"/>
</dbReference>
<accession>A0A532V113</accession>
<gene>
    <name evidence="5" type="ORF">CEE36_09205</name>
</gene>
<dbReference type="Gene3D" id="1.10.10.10">
    <property type="entry name" value="Winged helix-like DNA-binding domain superfamily/Winged helix DNA-binding domain"/>
    <property type="match status" value="1"/>
</dbReference>
<protein>
    <submittedName>
        <fullName evidence="5">Transcriptional regulator</fullName>
    </submittedName>
</protein>
<keyword evidence="1" id="KW-0805">Transcription regulation</keyword>
<dbReference type="PRINTS" id="PR00778">
    <property type="entry name" value="HTHARSR"/>
</dbReference>
<organism evidence="5 6">
    <name type="scientific">candidate division TA06 bacterium B3_TA06</name>
    <dbReference type="NCBI Taxonomy" id="2012487"/>
    <lineage>
        <taxon>Bacteria</taxon>
        <taxon>Bacteria division TA06</taxon>
    </lineage>
</organism>
<dbReference type="PROSITE" id="PS50987">
    <property type="entry name" value="HTH_ARSR_2"/>
    <property type="match status" value="1"/>
</dbReference>
<evidence type="ECO:0000313" key="5">
    <source>
        <dbReference type="EMBL" id="TKJ40910.1"/>
    </source>
</evidence>
<reference evidence="5 6" key="1">
    <citation type="submission" date="2017-06" db="EMBL/GenBank/DDBJ databases">
        <title>Novel microbial phyla capable of carbon fixation and sulfur reduction in deep-sea sediments.</title>
        <authorList>
            <person name="Huang J."/>
            <person name="Baker B."/>
            <person name="Wang Y."/>
        </authorList>
    </citation>
    <scope>NUCLEOTIDE SEQUENCE [LARGE SCALE GENOMIC DNA]</scope>
    <source>
        <strain evidence="5">B3_TA06</strain>
    </source>
</reference>
<dbReference type="InterPro" id="IPR001845">
    <property type="entry name" value="HTH_ArsR_DNA-bd_dom"/>
</dbReference>
<dbReference type="Proteomes" id="UP000317778">
    <property type="component" value="Unassembled WGS sequence"/>
</dbReference>
<sequence>MEETTKIFRALADSTRMRIMLLVLKQELCVCELESVLGMEQSRISHALRTLRDAALIEERRDGRWIFYRAAASLPPSLFSYLEESGRDDEQTLADSEKMARLLESEEPEGRRCPLRDQ</sequence>
<dbReference type="CDD" id="cd00090">
    <property type="entry name" value="HTH_ARSR"/>
    <property type="match status" value="1"/>
</dbReference>
<evidence type="ECO:0000256" key="1">
    <source>
        <dbReference type="ARBA" id="ARBA00023015"/>
    </source>
</evidence>
<dbReference type="PANTHER" id="PTHR33154">
    <property type="entry name" value="TRANSCRIPTIONAL REGULATOR, ARSR FAMILY"/>
    <property type="match status" value="1"/>
</dbReference>
<feature type="domain" description="HTH arsR-type" evidence="4">
    <location>
        <begin position="1"/>
        <end position="90"/>
    </location>
</feature>
<dbReference type="InterPro" id="IPR051081">
    <property type="entry name" value="HTH_MetalResp_TranReg"/>
</dbReference>
<keyword evidence="2" id="KW-0238">DNA-binding</keyword>
<dbReference type="InterPro" id="IPR036390">
    <property type="entry name" value="WH_DNA-bd_sf"/>
</dbReference>
<evidence type="ECO:0000256" key="2">
    <source>
        <dbReference type="ARBA" id="ARBA00023125"/>
    </source>
</evidence>
<dbReference type="AlphaFoldDB" id="A0A532V113"/>
<name>A0A532V113_UNCT6</name>
<dbReference type="SUPFAM" id="SSF46785">
    <property type="entry name" value="Winged helix' DNA-binding domain"/>
    <property type="match status" value="1"/>
</dbReference>
<dbReference type="EMBL" id="NJBO01000016">
    <property type="protein sequence ID" value="TKJ40910.1"/>
    <property type="molecule type" value="Genomic_DNA"/>
</dbReference>
<dbReference type="GO" id="GO:0003677">
    <property type="term" value="F:DNA binding"/>
    <property type="evidence" value="ECO:0007669"/>
    <property type="project" value="UniProtKB-KW"/>
</dbReference>
<proteinExistence type="predicted"/>
<dbReference type="InterPro" id="IPR036388">
    <property type="entry name" value="WH-like_DNA-bd_sf"/>
</dbReference>
<dbReference type="NCBIfam" id="NF033788">
    <property type="entry name" value="HTH_metalloreg"/>
    <property type="match status" value="1"/>
</dbReference>
<dbReference type="InterPro" id="IPR011991">
    <property type="entry name" value="ArsR-like_HTH"/>
</dbReference>
<comment type="caution">
    <text evidence="5">The sequence shown here is derived from an EMBL/GenBank/DDBJ whole genome shotgun (WGS) entry which is preliminary data.</text>
</comment>
<keyword evidence="3" id="KW-0804">Transcription</keyword>
<evidence type="ECO:0000256" key="3">
    <source>
        <dbReference type="ARBA" id="ARBA00023163"/>
    </source>
</evidence>
<evidence type="ECO:0000313" key="6">
    <source>
        <dbReference type="Proteomes" id="UP000317778"/>
    </source>
</evidence>